<protein>
    <recommendedName>
        <fullName evidence="9">AI-2E family transporter</fullName>
    </recommendedName>
</protein>
<dbReference type="PANTHER" id="PTHR21716">
    <property type="entry name" value="TRANSMEMBRANE PROTEIN"/>
    <property type="match status" value="1"/>
</dbReference>
<gene>
    <name evidence="7" type="ORF">A3K49_04090</name>
</gene>
<organism evidence="7 8">
    <name type="scientific">candidate division WOR-1 bacterium RIFOXYC12_FULL_54_18</name>
    <dbReference type="NCBI Taxonomy" id="1802584"/>
    <lineage>
        <taxon>Bacteria</taxon>
        <taxon>Bacillati</taxon>
        <taxon>Saganbacteria</taxon>
    </lineage>
</organism>
<feature type="transmembrane region" description="Helical" evidence="6">
    <location>
        <begin position="37"/>
        <end position="59"/>
    </location>
</feature>
<evidence type="ECO:0000256" key="3">
    <source>
        <dbReference type="ARBA" id="ARBA00022692"/>
    </source>
</evidence>
<dbReference type="GO" id="GO:0016020">
    <property type="term" value="C:membrane"/>
    <property type="evidence" value="ECO:0007669"/>
    <property type="project" value="UniProtKB-SubCell"/>
</dbReference>
<dbReference type="EMBL" id="MEUG01000001">
    <property type="protein sequence ID" value="OGC28151.1"/>
    <property type="molecule type" value="Genomic_DNA"/>
</dbReference>
<dbReference type="AlphaFoldDB" id="A0A1F4T5R0"/>
<dbReference type="PANTHER" id="PTHR21716:SF4">
    <property type="entry name" value="TRANSMEMBRANE PROTEIN 245"/>
    <property type="match status" value="1"/>
</dbReference>
<feature type="transmembrane region" description="Helical" evidence="6">
    <location>
        <begin position="206"/>
        <end position="228"/>
    </location>
</feature>
<keyword evidence="4 6" id="KW-1133">Transmembrane helix</keyword>
<comment type="similarity">
    <text evidence="2">Belongs to the autoinducer-2 exporter (AI-2E) (TC 2.A.86) family.</text>
</comment>
<reference evidence="7 8" key="1">
    <citation type="journal article" date="2016" name="Nat. Commun.">
        <title>Thousands of microbial genomes shed light on interconnected biogeochemical processes in an aquifer system.</title>
        <authorList>
            <person name="Anantharaman K."/>
            <person name="Brown C.T."/>
            <person name="Hug L.A."/>
            <person name="Sharon I."/>
            <person name="Castelle C.J."/>
            <person name="Probst A.J."/>
            <person name="Thomas B.C."/>
            <person name="Singh A."/>
            <person name="Wilkins M.J."/>
            <person name="Karaoz U."/>
            <person name="Brodie E.L."/>
            <person name="Williams K.H."/>
            <person name="Hubbard S.S."/>
            <person name="Banfield J.F."/>
        </authorList>
    </citation>
    <scope>NUCLEOTIDE SEQUENCE [LARGE SCALE GENOMIC DNA]</scope>
</reference>
<keyword evidence="5 6" id="KW-0472">Membrane</keyword>
<dbReference type="Proteomes" id="UP000178602">
    <property type="component" value="Unassembled WGS sequence"/>
</dbReference>
<comment type="caution">
    <text evidence="7">The sequence shown here is derived from an EMBL/GenBank/DDBJ whole genome shotgun (WGS) entry which is preliminary data.</text>
</comment>
<feature type="transmembrane region" description="Helical" evidence="6">
    <location>
        <begin position="152"/>
        <end position="171"/>
    </location>
</feature>
<evidence type="ECO:0000256" key="1">
    <source>
        <dbReference type="ARBA" id="ARBA00004141"/>
    </source>
</evidence>
<feature type="transmembrane region" description="Helical" evidence="6">
    <location>
        <begin position="309"/>
        <end position="339"/>
    </location>
</feature>
<comment type="subcellular location">
    <subcellularLocation>
        <location evidence="1">Membrane</location>
        <topology evidence="1">Multi-pass membrane protein</topology>
    </subcellularLocation>
</comment>
<dbReference type="InterPro" id="IPR002549">
    <property type="entry name" value="AI-2E-like"/>
</dbReference>
<feature type="transmembrane region" description="Helical" evidence="6">
    <location>
        <begin position="270"/>
        <end position="289"/>
    </location>
</feature>
<evidence type="ECO:0000256" key="5">
    <source>
        <dbReference type="ARBA" id="ARBA00023136"/>
    </source>
</evidence>
<evidence type="ECO:0000313" key="7">
    <source>
        <dbReference type="EMBL" id="OGC28151.1"/>
    </source>
</evidence>
<evidence type="ECO:0008006" key="9">
    <source>
        <dbReference type="Google" id="ProtNLM"/>
    </source>
</evidence>
<dbReference type="Pfam" id="PF01594">
    <property type="entry name" value="AI-2E_transport"/>
    <property type="match status" value="1"/>
</dbReference>
<proteinExistence type="inferred from homology"/>
<feature type="transmembrane region" description="Helical" evidence="6">
    <location>
        <begin position="12"/>
        <end position="31"/>
    </location>
</feature>
<sequence>MNREKERIESYRRTAAISLVVVVLILSFLIIRPFVVSLLSAAALAFIFYPLYSFLARILSSVPLGKKSASLLTCLIILSVVLIPSIFIAVLLSSEVKSAYHFIQEVISSPQFQLENLPPGFTQMGQLLPHLKSGATELIGQLFSLLQGILKGIPNVLLHIFITIFSIYYFLVHGTDLYKFFADLFPISEKRYKEIITRFDNLSRGVIIGQVLVGIIQGLLAWLGFFFLGVPSPILWGSLTAIISMIPLFGAALIWVPIDIYLFLVGTMSGNYLPAIILLFYGVFVISLIDNVLKPKIVGDNSNVHPLIVLFGIIGGIQLFGIAGIIVGPLILTIFDVVIEIFKEAL</sequence>
<feature type="transmembrane region" description="Helical" evidence="6">
    <location>
        <begin position="71"/>
        <end position="92"/>
    </location>
</feature>
<keyword evidence="3 6" id="KW-0812">Transmembrane</keyword>
<accession>A0A1F4T5R0</accession>
<evidence type="ECO:0000256" key="4">
    <source>
        <dbReference type="ARBA" id="ARBA00022989"/>
    </source>
</evidence>
<evidence type="ECO:0000256" key="2">
    <source>
        <dbReference type="ARBA" id="ARBA00009773"/>
    </source>
</evidence>
<evidence type="ECO:0000313" key="8">
    <source>
        <dbReference type="Proteomes" id="UP000178602"/>
    </source>
</evidence>
<evidence type="ECO:0000256" key="6">
    <source>
        <dbReference type="SAM" id="Phobius"/>
    </source>
</evidence>
<feature type="transmembrane region" description="Helical" evidence="6">
    <location>
        <begin position="234"/>
        <end position="258"/>
    </location>
</feature>
<name>A0A1F4T5R0_UNCSA</name>